<keyword evidence="5" id="KW-0479">Metal-binding</keyword>
<accession>A0AAN9PKC8</accession>
<keyword evidence="6" id="KW-0378">Hydrolase</keyword>
<organism evidence="10 11">
    <name type="scientific">Clitoria ternatea</name>
    <name type="common">Butterfly pea</name>
    <dbReference type="NCBI Taxonomy" id="43366"/>
    <lineage>
        <taxon>Eukaryota</taxon>
        <taxon>Viridiplantae</taxon>
        <taxon>Streptophyta</taxon>
        <taxon>Embryophyta</taxon>
        <taxon>Tracheophyta</taxon>
        <taxon>Spermatophyta</taxon>
        <taxon>Magnoliopsida</taxon>
        <taxon>eudicotyledons</taxon>
        <taxon>Gunneridae</taxon>
        <taxon>Pentapetalae</taxon>
        <taxon>rosids</taxon>
        <taxon>fabids</taxon>
        <taxon>Fabales</taxon>
        <taxon>Fabaceae</taxon>
        <taxon>Papilionoideae</taxon>
        <taxon>50 kb inversion clade</taxon>
        <taxon>NPAAA clade</taxon>
        <taxon>indigoferoid/millettioid clade</taxon>
        <taxon>Phaseoleae</taxon>
        <taxon>Clitoria</taxon>
    </lineage>
</organism>
<evidence type="ECO:0000256" key="4">
    <source>
        <dbReference type="ARBA" id="ARBA00022722"/>
    </source>
</evidence>
<evidence type="ECO:0000256" key="3">
    <source>
        <dbReference type="ARBA" id="ARBA00006958"/>
    </source>
</evidence>
<evidence type="ECO:0008006" key="12">
    <source>
        <dbReference type="Google" id="ProtNLM"/>
    </source>
</evidence>
<evidence type="ECO:0000256" key="6">
    <source>
        <dbReference type="ARBA" id="ARBA00022801"/>
    </source>
</evidence>
<evidence type="ECO:0000256" key="1">
    <source>
        <dbReference type="ARBA" id="ARBA00001968"/>
    </source>
</evidence>
<dbReference type="PANTHER" id="PTHR22930:SF293">
    <property type="entry name" value="PROTEIN ALP1-LIKE"/>
    <property type="match status" value="1"/>
</dbReference>
<evidence type="ECO:0000256" key="7">
    <source>
        <dbReference type="ARBA" id="ARBA00023242"/>
    </source>
</evidence>
<keyword evidence="7" id="KW-0539">Nucleus</keyword>
<dbReference type="EMBL" id="JAYKXN010000003">
    <property type="protein sequence ID" value="KAK7302735.1"/>
    <property type="molecule type" value="Genomic_DNA"/>
</dbReference>
<dbReference type="InterPro" id="IPR045249">
    <property type="entry name" value="HARBI1-like"/>
</dbReference>
<proteinExistence type="inferred from homology"/>
<dbReference type="GO" id="GO:0004518">
    <property type="term" value="F:nuclease activity"/>
    <property type="evidence" value="ECO:0007669"/>
    <property type="project" value="UniProtKB-KW"/>
</dbReference>
<evidence type="ECO:0000259" key="8">
    <source>
        <dbReference type="Pfam" id="PF13359"/>
    </source>
</evidence>
<dbReference type="InterPro" id="IPR027806">
    <property type="entry name" value="HARBI1_dom"/>
</dbReference>
<reference evidence="10 11" key="1">
    <citation type="submission" date="2024-01" db="EMBL/GenBank/DDBJ databases">
        <title>The genomes of 5 underutilized Papilionoideae crops provide insights into root nodulation and disease resistance.</title>
        <authorList>
            <person name="Yuan L."/>
        </authorList>
    </citation>
    <scope>NUCLEOTIDE SEQUENCE [LARGE SCALE GENOMIC DNA]</scope>
    <source>
        <strain evidence="10">LY-2023</strain>
        <tissue evidence="10">Leaf</tissue>
    </source>
</reference>
<dbReference type="AlphaFoldDB" id="A0AAN9PKC8"/>
<evidence type="ECO:0000259" key="9">
    <source>
        <dbReference type="Pfam" id="PF26138"/>
    </source>
</evidence>
<feature type="domain" description="DDE Tnp4" evidence="8">
    <location>
        <begin position="190"/>
        <end position="350"/>
    </location>
</feature>
<dbReference type="GO" id="GO:0016787">
    <property type="term" value="F:hydrolase activity"/>
    <property type="evidence" value="ECO:0007669"/>
    <property type="project" value="UniProtKB-KW"/>
</dbReference>
<evidence type="ECO:0000313" key="11">
    <source>
        <dbReference type="Proteomes" id="UP001359559"/>
    </source>
</evidence>
<comment type="similarity">
    <text evidence="3">Belongs to the HARBI1 family.</text>
</comment>
<comment type="caution">
    <text evidence="10">The sequence shown here is derived from an EMBL/GenBank/DDBJ whole genome shotgun (WGS) entry which is preliminary data.</text>
</comment>
<gene>
    <name evidence="10" type="ORF">RJT34_13631</name>
</gene>
<dbReference type="Pfam" id="PF26138">
    <property type="entry name" value="DUF8040"/>
    <property type="match status" value="1"/>
</dbReference>
<dbReference type="GO" id="GO:0046872">
    <property type="term" value="F:metal ion binding"/>
    <property type="evidence" value="ECO:0007669"/>
    <property type="project" value="UniProtKB-KW"/>
</dbReference>
<keyword evidence="4" id="KW-0540">Nuclease</keyword>
<dbReference type="GO" id="GO:0005634">
    <property type="term" value="C:nucleus"/>
    <property type="evidence" value="ECO:0007669"/>
    <property type="project" value="UniProtKB-SubCell"/>
</dbReference>
<dbReference type="Proteomes" id="UP001359559">
    <property type="component" value="Unassembled WGS sequence"/>
</dbReference>
<dbReference type="InterPro" id="IPR058353">
    <property type="entry name" value="DUF8040"/>
</dbReference>
<evidence type="ECO:0000256" key="5">
    <source>
        <dbReference type="ARBA" id="ARBA00022723"/>
    </source>
</evidence>
<feature type="domain" description="DUF8040" evidence="9">
    <location>
        <begin position="80"/>
        <end position="158"/>
    </location>
</feature>
<dbReference type="PANTHER" id="PTHR22930">
    <property type="match status" value="1"/>
</dbReference>
<evidence type="ECO:0000313" key="10">
    <source>
        <dbReference type="EMBL" id="KAK7302735.1"/>
    </source>
</evidence>
<name>A0AAN9PKC8_CLITE</name>
<sequence length="411" mass="47905">MCQSYLLSLQLMDQLKNTKRMRIIASLIVHLEMINDYIVMLMSVCAYIISDCHERKMSWSAYDRCLVRHVSFDRIVFVSDKACLENTRMDRRSFHSLCHLLKTVGQLEPSKNMGVEEMVAIFLHILSHDVKNRVIQRQFMRSGETISRRFNYVLHAVLRCHKELLKEPEPIQEDCTDGRWKWFKNCLGALDGTYIKVNVLEADKPRYRTRKGELATNVLGVCSQDMQFIYVLPGWEGSASDARVLRDALSRRNGLKVPQGFYYLCDAGYMNGEGFLTPYRGQRYHLKEWRHGLQPTTPQEYFNMKHSSARNVIERCFGLLKGRWAILRNKSFYPIKTQVRIISACCLLNNHIRKEMPVDPLESGTMVAEVDNNEHGIIGERITHIKTSEAWSTWRDNLATEMFNAWRGRHS</sequence>
<evidence type="ECO:0000256" key="2">
    <source>
        <dbReference type="ARBA" id="ARBA00004123"/>
    </source>
</evidence>
<dbReference type="Pfam" id="PF13359">
    <property type="entry name" value="DDE_Tnp_4"/>
    <property type="match status" value="1"/>
</dbReference>
<comment type="subcellular location">
    <subcellularLocation>
        <location evidence="2">Nucleus</location>
    </subcellularLocation>
</comment>
<comment type="cofactor">
    <cofactor evidence="1">
        <name>a divalent metal cation</name>
        <dbReference type="ChEBI" id="CHEBI:60240"/>
    </cofactor>
</comment>
<keyword evidence="11" id="KW-1185">Reference proteome</keyword>
<protein>
    <recommendedName>
        <fullName evidence="12">Retrotransposon protein</fullName>
    </recommendedName>
</protein>